<accession>A0A820M6H5</accession>
<dbReference type="Proteomes" id="UP000663874">
    <property type="component" value="Unassembled WGS sequence"/>
</dbReference>
<organism evidence="1 2">
    <name type="scientific">Rotaria sordida</name>
    <dbReference type="NCBI Taxonomy" id="392033"/>
    <lineage>
        <taxon>Eukaryota</taxon>
        <taxon>Metazoa</taxon>
        <taxon>Spiralia</taxon>
        <taxon>Gnathifera</taxon>
        <taxon>Rotifera</taxon>
        <taxon>Eurotatoria</taxon>
        <taxon>Bdelloidea</taxon>
        <taxon>Philodinida</taxon>
        <taxon>Philodinidae</taxon>
        <taxon>Rotaria</taxon>
    </lineage>
</organism>
<reference evidence="1" key="1">
    <citation type="submission" date="2021-02" db="EMBL/GenBank/DDBJ databases">
        <authorList>
            <person name="Nowell W R."/>
        </authorList>
    </citation>
    <scope>NUCLEOTIDE SEQUENCE</scope>
</reference>
<gene>
    <name evidence="1" type="ORF">FNK824_LOCUS42915</name>
</gene>
<dbReference type="AlphaFoldDB" id="A0A820M6H5"/>
<protein>
    <submittedName>
        <fullName evidence="1">Uncharacterized protein</fullName>
    </submittedName>
</protein>
<comment type="caution">
    <text evidence="1">The sequence shown here is derived from an EMBL/GenBank/DDBJ whole genome shotgun (WGS) entry which is preliminary data.</text>
</comment>
<evidence type="ECO:0000313" key="1">
    <source>
        <dbReference type="EMBL" id="CAF4368462.1"/>
    </source>
</evidence>
<proteinExistence type="predicted"/>
<dbReference type="EMBL" id="CAJOBE010054768">
    <property type="protein sequence ID" value="CAF4368462.1"/>
    <property type="molecule type" value="Genomic_DNA"/>
</dbReference>
<sequence length="38" mass="4353">MDNGLPIKRTELKSLLDLSRNMSVYRNLLKNELIGPPI</sequence>
<feature type="non-terminal residue" evidence="1">
    <location>
        <position position="1"/>
    </location>
</feature>
<name>A0A820M6H5_9BILA</name>
<evidence type="ECO:0000313" key="2">
    <source>
        <dbReference type="Proteomes" id="UP000663874"/>
    </source>
</evidence>